<dbReference type="KEGG" id="ccac:CcaHIS019_0502740"/>
<dbReference type="AlphaFoldDB" id="A0AA48L5Z7"/>
<keyword evidence="9" id="KW-1185">Reference proteome</keyword>
<evidence type="ECO:0000256" key="4">
    <source>
        <dbReference type="ARBA" id="ARBA00023157"/>
    </source>
</evidence>
<feature type="signal peptide" evidence="6">
    <location>
        <begin position="1"/>
        <end position="19"/>
    </location>
</feature>
<evidence type="ECO:0000256" key="3">
    <source>
        <dbReference type="ARBA" id="ARBA00022729"/>
    </source>
</evidence>
<dbReference type="GO" id="GO:0005576">
    <property type="term" value="C:extracellular region"/>
    <property type="evidence" value="ECO:0007669"/>
    <property type="project" value="UniProtKB-SubCell"/>
</dbReference>
<dbReference type="Proteomes" id="UP001233271">
    <property type="component" value="Chromosome 5"/>
</dbReference>
<gene>
    <name evidence="8" type="ORF">CcaverHIS019_0502740</name>
</gene>
<feature type="domain" description="CFEM" evidence="7">
    <location>
        <begin position="1"/>
        <end position="111"/>
    </location>
</feature>
<organism evidence="8 9">
    <name type="scientific">Cutaneotrichosporon cavernicola</name>
    <dbReference type="NCBI Taxonomy" id="279322"/>
    <lineage>
        <taxon>Eukaryota</taxon>
        <taxon>Fungi</taxon>
        <taxon>Dikarya</taxon>
        <taxon>Basidiomycota</taxon>
        <taxon>Agaricomycotina</taxon>
        <taxon>Tremellomycetes</taxon>
        <taxon>Trichosporonales</taxon>
        <taxon>Trichosporonaceae</taxon>
        <taxon>Cutaneotrichosporon</taxon>
    </lineage>
</organism>
<evidence type="ECO:0000256" key="5">
    <source>
        <dbReference type="SAM" id="MobiDB-lite"/>
    </source>
</evidence>
<evidence type="ECO:0000256" key="1">
    <source>
        <dbReference type="ARBA" id="ARBA00004613"/>
    </source>
</evidence>
<evidence type="ECO:0000256" key="2">
    <source>
        <dbReference type="ARBA" id="ARBA00022525"/>
    </source>
</evidence>
<evidence type="ECO:0000259" key="7">
    <source>
        <dbReference type="PROSITE" id="PS52012"/>
    </source>
</evidence>
<name>A0AA48L5Z7_9TREE</name>
<feature type="region of interest" description="Disordered" evidence="5">
    <location>
        <begin position="219"/>
        <end position="276"/>
    </location>
</feature>
<feature type="chain" id="PRO_5041452637" description="CFEM domain-containing protein" evidence="6">
    <location>
        <begin position="20"/>
        <end position="276"/>
    </location>
</feature>
<dbReference type="InterPro" id="IPR008427">
    <property type="entry name" value="Extracellular_membr_CFEM_dom"/>
</dbReference>
<dbReference type="RefSeq" id="XP_060457911.1">
    <property type="nucleotide sequence ID" value="XM_060601415.1"/>
</dbReference>
<feature type="compositionally biased region" description="Low complexity" evidence="5">
    <location>
        <begin position="90"/>
        <end position="112"/>
    </location>
</feature>
<dbReference type="PROSITE" id="PS52012">
    <property type="entry name" value="CFEM"/>
    <property type="match status" value="1"/>
</dbReference>
<dbReference type="Pfam" id="PF05730">
    <property type="entry name" value="CFEM"/>
    <property type="match status" value="1"/>
</dbReference>
<feature type="region of interest" description="Disordered" evidence="5">
    <location>
        <begin position="90"/>
        <end position="126"/>
    </location>
</feature>
<reference evidence="8" key="1">
    <citation type="journal article" date="2023" name="BMC Genomics">
        <title>Chromosome-level genome assemblies of Cutaneotrichosporon spp. (Trichosporonales, Basidiomycota) reveal imbalanced evolution between nucleotide sequences and chromosome synteny.</title>
        <authorList>
            <person name="Kobayashi Y."/>
            <person name="Kayamori A."/>
            <person name="Aoki K."/>
            <person name="Shiwa Y."/>
            <person name="Matsutani M."/>
            <person name="Fujita N."/>
            <person name="Sugita T."/>
            <person name="Iwasaki W."/>
            <person name="Tanaka N."/>
            <person name="Takashima M."/>
        </authorList>
    </citation>
    <scope>NUCLEOTIDE SEQUENCE</scope>
    <source>
        <strain evidence="8">HIS019</strain>
    </source>
</reference>
<keyword evidence="2" id="KW-0964">Secreted</keyword>
<keyword evidence="3 6" id="KW-0732">Signal</keyword>
<comment type="subcellular location">
    <subcellularLocation>
        <location evidence="1">Secreted</location>
    </subcellularLocation>
</comment>
<feature type="compositionally biased region" description="Low complexity" evidence="5">
    <location>
        <begin position="259"/>
        <end position="269"/>
    </location>
</feature>
<accession>A0AA48L5Z7</accession>
<evidence type="ECO:0000256" key="6">
    <source>
        <dbReference type="SAM" id="SignalP"/>
    </source>
</evidence>
<proteinExistence type="predicted"/>
<keyword evidence="4" id="KW-1015">Disulfide bond</keyword>
<feature type="compositionally biased region" description="Polar residues" evidence="5">
    <location>
        <begin position="170"/>
        <end position="188"/>
    </location>
</feature>
<evidence type="ECO:0000313" key="9">
    <source>
        <dbReference type="Proteomes" id="UP001233271"/>
    </source>
</evidence>
<sequence>MMKPKYFAAAVVLAAGSAAHTLSPCILTCMTTGAAAAGCSGITDLSCVCRPGSFFDSAQECLKSQCPDDITANATVNSLCDALLGGLDSNSPPSSSNSASGTSATVTAARTGPAAPNTEGGAIEEPFVVDATEDVVTPYKMEIGESTLSKKGYGSLVTYEPQDPPGDEPSPTTYPTSSQDRSTMKQELQTQQNIVTIDPNEPMHEDTARALLAALHRQQGSVGVNQEQDAGPVGTAIPPSYNPGWAQRQSESSGLGIASPSSGMSHSASPPKPLSS</sequence>
<protein>
    <recommendedName>
        <fullName evidence="7">CFEM domain-containing protein</fullName>
    </recommendedName>
</protein>
<evidence type="ECO:0000313" key="8">
    <source>
        <dbReference type="EMBL" id="BEI92646.1"/>
    </source>
</evidence>
<dbReference type="GeneID" id="85496516"/>
<dbReference type="EMBL" id="AP028216">
    <property type="protein sequence ID" value="BEI92646.1"/>
    <property type="molecule type" value="Genomic_DNA"/>
</dbReference>
<feature type="compositionally biased region" description="Polar residues" evidence="5">
    <location>
        <begin position="219"/>
        <end position="228"/>
    </location>
</feature>
<feature type="region of interest" description="Disordered" evidence="5">
    <location>
        <begin position="152"/>
        <end position="188"/>
    </location>
</feature>